<comment type="caution">
    <text evidence="1">The sequence shown here is derived from an EMBL/GenBank/DDBJ whole genome shotgun (WGS) entry which is preliminary data.</text>
</comment>
<protein>
    <submittedName>
        <fullName evidence="1">Uncharacterized protein DUF4251</fullName>
    </submittedName>
</protein>
<gene>
    <name evidence="1" type="ORF">EV196_106104</name>
</gene>
<evidence type="ECO:0000313" key="2">
    <source>
        <dbReference type="Proteomes" id="UP000295455"/>
    </source>
</evidence>
<dbReference type="InterPro" id="IPR025347">
    <property type="entry name" value="DUF4251"/>
</dbReference>
<organism evidence="1 2">
    <name type="scientific">Mariniflexile fucanivorans</name>
    <dbReference type="NCBI Taxonomy" id="264023"/>
    <lineage>
        <taxon>Bacteria</taxon>
        <taxon>Pseudomonadati</taxon>
        <taxon>Bacteroidota</taxon>
        <taxon>Flavobacteriia</taxon>
        <taxon>Flavobacteriales</taxon>
        <taxon>Flavobacteriaceae</taxon>
        <taxon>Mariniflexile</taxon>
    </lineage>
</organism>
<proteinExistence type="predicted"/>
<keyword evidence="2" id="KW-1185">Reference proteome</keyword>
<evidence type="ECO:0000313" key="1">
    <source>
        <dbReference type="EMBL" id="TCL64915.1"/>
    </source>
</evidence>
<dbReference type="Pfam" id="PF14059">
    <property type="entry name" value="DUF4251"/>
    <property type="match status" value="1"/>
</dbReference>
<dbReference type="EMBL" id="SLUP01000006">
    <property type="protein sequence ID" value="TCL64915.1"/>
    <property type="molecule type" value="Genomic_DNA"/>
</dbReference>
<dbReference type="AlphaFoldDB" id="A0A4R1RG10"/>
<reference evidence="1 2" key="1">
    <citation type="submission" date="2019-03" db="EMBL/GenBank/DDBJ databases">
        <title>Genomic Encyclopedia of Type Strains, Phase IV (KMG-IV): sequencing the most valuable type-strain genomes for metagenomic binning, comparative biology and taxonomic classification.</title>
        <authorList>
            <person name="Goeker M."/>
        </authorList>
    </citation>
    <scope>NUCLEOTIDE SEQUENCE [LARGE SCALE GENOMIC DNA]</scope>
    <source>
        <strain evidence="1 2">DSM 18792</strain>
    </source>
</reference>
<name>A0A4R1RG10_9FLAO</name>
<sequence length="160" mass="17783">MSQADMDAFNTLVKSQHYEIESDWLYPHASMALQQVLNSGVLPAGNNANSISLGGNSNFLKISGDSISSYLPYYGERQMSVDYGGRDSTIEFDGTVNNYQIEQNKDMSYTITFDAKSNFEGFKVFIKLSPNLKSDMTISGNTRSSIRYTGTVKPIVEDEL</sequence>
<accession>A0A4R1RG10</accession>
<dbReference type="Gene3D" id="2.40.128.410">
    <property type="match status" value="1"/>
</dbReference>
<dbReference type="Proteomes" id="UP000295455">
    <property type="component" value="Unassembled WGS sequence"/>
</dbReference>